<keyword evidence="6" id="KW-1185">Reference proteome</keyword>
<reference evidence="6" key="1">
    <citation type="submission" date="2024-04" db="EMBL/GenBank/DDBJ databases">
        <title>Salinicola lusitanus LLJ914,a marine bacterium isolated from the Okinawa Trough.</title>
        <authorList>
            <person name="Li J."/>
        </authorList>
    </citation>
    <scope>NUCLEOTIDE SEQUENCE [LARGE SCALE GENOMIC DNA]</scope>
</reference>
<dbReference type="SMART" id="SM00343">
    <property type="entry name" value="ZnF_C2HC"/>
    <property type="match status" value="1"/>
</dbReference>
<gene>
    <name evidence="5" type="ORF">WMY93_009886</name>
</gene>
<dbReference type="SUPFAM" id="SSF57756">
    <property type="entry name" value="Retrovirus zinc finger-like domains"/>
    <property type="match status" value="1"/>
</dbReference>
<feature type="compositionally biased region" description="Pro residues" evidence="3">
    <location>
        <begin position="168"/>
        <end position="179"/>
    </location>
</feature>
<evidence type="ECO:0000313" key="5">
    <source>
        <dbReference type="EMBL" id="KAK7918602.1"/>
    </source>
</evidence>
<dbReference type="PROSITE" id="PS50158">
    <property type="entry name" value="ZF_CCHC"/>
    <property type="match status" value="1"/>
</dbReference>
<evidence type="ECO:0000256" key="3">
    <source>
        <dbReference type="SAM" id="MobiDB-lite"/>
    </source>
</evidence>
<keyword evidence="1" id="KW-0479">Metal-binding</keyword>
<keyword evidence="1" id="KW-0863">Zinc-finger</keyword>
<dbReference type="EMBL" id="JBBPFD010000007">
    <property type="protein sequence ID" value="KAK7918602.1"/>
    <property type="molecule type" value="Genomic_DNA"/>
</dbReference>
<dbReference type="PANTHER" id="PTHR15503">
    <property type="entry name" value="LDOC1 RELATED"/>
    <property type="match status" value="1"/>
</dbReference>
<dbReference type="InterPro" id="IPR032567">
    <property type="entry name" value="RTL1-rel"/>
</dbReference>
<dbReference type="GO" id="GO:0008270">
    <property type="term" value="F:zinc ion binding"/>
    <property type="evidence" value="ECO:0007669"/>
    <property type="project" value="UniProtKB-KW"/>
</dbReference>
<protein>
    <recommendedName>
        <fullName evidence="4">CCHC-type domain-containing protein</fullName>
    </recommendedName>
</protein>
<proteinExistence type="predicted"/>
<dbReference type="InterPro" id="IPR036875">
    <property type="entry name" value="Znf_CCHC_sf"/>
</dbReference>
<feature type="domain" description="CCHC-type" evidence="4">
    <location>
        <begin position="214"/>
        <end position="228"/>
    </location>
</feature>
<dbReference type="GO" id="GO:0003676">
    <property type="term" value="F:nucleic acid binding"/>
    <property type="evidence" value="ECO:0007669"/>
    <property type="project" value="InterPro"/>
</dbReference>
<accession>A0AAW0PEW5</accession>
<feature type="region of interest" description="Disordered" evidence="3">
    <location>
        <begin position="151"/>
        <end position="209"/>
    </location>
</feature>
<keyword evidence="2" id="KW-0175">Coiled coil</keyword>
<dbReference type="AlphaFoldDB" id="A0AAW0PEW5"/>
<dbReference type="Gene3D" id="4.10.60.10">
    <property type="entry name" value="Zinc finger, CCHC-type"/>
    <property type="match status" value="1"/>
</dbReference>
<sequence length="237" mass="25869">MDPADTQQEAPTVQDVVTHQGILLGQHEQSIQALLASNQQLRQQVSALTQQISALLSLQSNTSAQPAPSASQSFPPAVQQMAQLRPPRESCITDPDPFSAAEVDWTDKALQAAFKRGLSEHLKDELMSRDGPADLDSLVSLANKIDNRLRARRKERSSSNRPVTRLSTPPPHVTMPPSAPGFDQSSTNAPEPMQLGRARLTPEERQRRRQAGECLYCGKTGHFLSSCPTRPKGGAHL</sequence>
<evidence type="ECO:0000256" key="1">
    <source>
        <dbReference type="PROSITE-ProRule" id="PRU00047"/>
    </source>
</evidence>
<dbReference type="InterPro" id="IPR001878">
    <property type="entry name" value="Znf_CCHC"/>
</dbReference>
<evidence type="ECO:0000259" key="4">
    <source>
        <dbReference type="PROSITE" id="PS50158"/>
    </source>
</evidence>
<evidence type="ECO:0000313" key="6">
    <source>
        <dbReference type="Proteomes" id="UP001460270"/>
    </source>
</evidence>
<keyword evidence="1" id="KW-0862">Zinc</keyword>
<feature type="coiled-coil region" evidence="2">
    <location>
        <begin position="24"/>
        <end position="58"/>
    </location>
</feature>
<dbReference type="Proteomes" id="UP001460270">
    <property type="component" value="Unassembled WGS sequence"/>
</dbReference>
<name>A0AAW0PEW5_9GOBI</name>
<dbReference type="PANTHER" id="PTHR15503:SF36">
    <property type="entry name" value="RETROTRANSPOSON GAG-LIKE PROTEIN 5"/>
    <property type="match status" value="1"/>
</dbReference>
<comment type="caution">
    <text evidence="5">The sequence shown here is derived from an EMBL/GenBank/DDBJ whole genome shotgun (WGS) entry which is preliminary data.</text>
</comment>
<organism evidence="5 6">
    <name type="scientific">Mugilogobius chulae</name>
    <name type="common">yellowstripe goby</name>
    <dbReference type="NCBI Taxonomy" id="88201"/>
    <lineage>
        <taxon>Eukaryota</taxon>
        <taxon>Metazoa</taxon>
        <taxon>Chordata</taxon>
        <taxon>Craniata</taxon>
        <taxon>Vertebrata</taxon>
        <taxon>Euteleostomi</taxon>
        <taxon>Actinopterygii</taxon>
        <taxon>Neopterygii</taxon>
        <taxon>Teleostei</taxon>
        <taxon>Neoteleostei</taxon>
        <taxon>Acanthomorphata</taxon>
        <taxon>Gobiaria</taxon>
        <taxon>Gobiiformes</taxon>
        <taxon>Gobioidei</taxon>
        <taxon>Gobiidae</taxon>
        <taxon>Gobionellinae</taxon>
        <taxon>Mugilogobius</taxon>
    </lineage>
</organism>
<evidence type="ECO:0000256" key="2">
    <source>
        <dbReference type="SAM" id="Coils"/>
    </source>
</evidence>